<protein>
    <submittedName>
        <fullName evidence="6">DnaJ domain-containing protein</fullName>
    </submittedName>
</protein>
<feature type="transmembrane region" description="Helical" evidence="3">
    <location>
        <begin position="326"/>
        <end position="343"/>
    </location>
</feature>
<feature type="transmembrane region" description="Helical" evidence="3">
    <location>
        <begin position="294"/>
        <end position="319"/>
    </location>
</feature>
<evidence type="ECO:0000259" key="4">
    <source>
        <dbReference type="PROSITE" id="PS50076"/>
    </source>
</evidence>
<dbReference type="OrthoDB" id="5524449at2"/>
<dbReference type="AlphaFoldDB" id="A0A6P1T7J7"/>
<accession>A0A6P1T7J7</accession>
<keyword evidence="7" id="KW-1185">Reference proteome</keyword>
<evidence type="ECO:0000313" key="8">
    <source>
        <dbReference type="Proteomes" id="UP000563601"/>
    </source>
</evidence>
<evidence type="ECO:0000256" key="3">
    <source>
        <dbReference type="SAM" id="Phobius"/>
    </source>
</evidence>
<dbReference type="PROSITE" id="PS50076">
    <property type="entry name" value="DNAJ_2"/>
    <property type="match status" value="1"/>
</dbReference>
<evidence type="ECO:0000313" key="7">
    <source>
        <dbReference type="Proteomes" id="UP000464675"/>
    </source>
</evidence>
<gene>
    <name evidence="6" type="ORF">GTQ55_02655</name>
    <name evidence="5" type="ORF">HNQ53_001442</name>
</gene>
<dbReference type="PRINTS" id="PR00625">
    <property type="entry name" value="JDOMAIN"/>
</dbReference>
<evidence type="ECO:0000313" key="6">
    <source>
        <dbReference type="EMBL" id="QHQ38007.1"/>
    </source>
</evidence>
<sequence>MTTCWSTLEIPENSDRPEIRKAYARLIKKFRPDENPQQFQAIHDAYQEALARLLHPRVGNIQSGDEPGISQAEAPSKGGNSGSLEEVPEELLPPGMTRETFERINDAIENMKESEMIVEVDDFRITRGETPDQGFRIEKLYSPDTDAYRAGLSDEHRRALDQALATLDDILNSSDVANARHWDFLANCSYLLDSQFRYQLTGDVLRKIAQYNLSRNAASQAPVGVTAMYCLDQYLDFSRASVEDYHQLTEQEWNALRMPNRLGAGQPVVNDGLKGGKLVGGRGHAYTPAPEPGFWFALLKFSIFGVVAVFVLLGFAALVHTGKGSFIYVFAIIAAIKFVTAFLDESNKKS</sequence>
<evidence type="ECO:0000256" key="1">
    <source>
        <dbReference type="ARBA" id="ARBA00023186"/>
    </source>
</evidence>
<dbReference type="InterPro" id="IPR001623">
    <property type="entry name" value="DnaJ_domain"/>
</dbReference>
<dbReference type="RefSeq" id="WP_161857343.1">
    <property type="nucleotide sequence ID" value="NZ_CP047491.1"/>
</dbReference>
<reference evidence="6 7" key="1">
    <citation type="submission" date="2020-01" db="EMBL/GenBank/DDBJ databases">
        <title>The possibility of degradation of plastic by Microbulbifer hydrolyticus IRE-31.</title>
        <authorList>
            <person name="Liu L."/>
        </authorList>
    </citation>
    <scope>NUCLEOTIDE SEQUENCE [LARGE SCALE GENOMIC DNA]</scope>
    <source>
        <strain evidence="6 7">IRE-31</strain>
    </source>
</reference>
<dbReference type="SMART" id="SM00271">
    <property type="entry name" value="DnaJ"/>
    <property type="match status" value="1"/>
</dbReference>
<dbReference type="Proteomes" id="UP000464675">
    <property type="component" value="Chromosome"/>
</dbReference>
<organism evidence="5 8">
    <name type="scientific">Microbulbifer hydrolyticus</name>
    <dbReference type="NCBI Taxonomy" id="48074"/>
    <lineage>
        <taxon>Bacteria</taxon>
        <taxon>Pseudomonadati</taxon>
        <taxon>Pseudomonadota</taxon>
        <taxon>Gammaproteobacteria</taxon>
        <taxon>Cellvibrionales</taxon>
        <taxon>Microbulbiferaceae</taxon>
        <taxon>Microbulbifer</taxon>
    </lineage>
</organism>
<dbReference type="EMBL" id="JACHHR010000002">
    <property type="protein sequence ID" value="MBB5211224.1"/>
    <property type="molecule type" value="Genomic_DNA"/>
</dbReference>
<dbReference type="EMBL" id="CP047491">
    <property type="protein sequence ID" value="QHQ38007.1"/>
    <property type="molecule type" value="Genomic_DNA"/>
</dbReference>
<dbReference type="Gene3D" id="1.10.287.110">
    <property type="entry name" value="DnaJ domain"/>
    <property type="match status" value="1"/>
</dbReference>
<keyword evidence="1" id="KW-0143">Chaperone</keyword>
<keyword evidence="3" id="KW-0812">Transmembrane</keyword>
<keyword evidence="3" id="KW-0472">Membrane</keyword>
<evidence type="ECO:0000313" key="5">
    <source>
        <dbReference type="EMBL" id="MBB5211224.1"/>
    </source>
</evidence>
<dbReference type="Proteomes" id="UP000563601">
    <property type="component" value="Unassembled WGS sequence"/>
</dbReference>
<dbReference type="SUPFAM" id="SSF46565">
    <property type="entry name" value="Chaperone J-domain"/>
    <property type="match status" value="1"/>
</dbReference>
<keyword evidence="3" id="KW-1133">Transmembrane helix</keyword>
<dbReference type="CDD" id="cd06257">
    <property type="entry name" value="DnaJ"/>
    <property type="match status" value="1"/>
</dbReference>
<reference evidence="5 8" key="2">
    <citation type="submission" date="2020-08" db="EMBL/GenBank/DDBJ databases">
        <title>Genomic Encyclopedia of Type Strains, Phase IV (KMG-IV): sequencing the most valuable type-strain genomes for metagenomic binning, comparative biology and taxonomic classification.</title>
        <authorList>
            <person name="Goeker M."/>
        </authorList>
    </citation>
    <scope>NUCLEOTIDE SEQUENCE [LARGE SCALE GENOMIC DNA]</scope>
    <source>
        <strain evidence="5 8">DSM 11525</strain>
    </source>
</reference>
<proteinExistence type="predicted"/>
<evidence type="ECO:0000256" key="2">
    <source>
        <dbReference type="SAM" id="MobiDB-lite"/>
    </source>
</evidence>
<dbReference type="InterPro" id="IPR036869">
    <property type="entry name" value="J_dom_sf"/>
</dbReference>
<feature type="domain" description="J" evidence="4">
    <location>
        <begin position="3"/>
        <end position="68"/>
    </location>
</feature>
<feature type="region of interest" description="Disordered" evidence="2">
    <location>
        <begin position="59"/>
        <end position="95"/>
    </location>
</feature>
<dbReference type="Pfam" id="PF00226">
    <property type="entry name" value="DnaJ"/>
    <property type="match status" value="1"/>
</dbReference>
<name>A0A6P1T7J7_9GAMM</name>